<accession>A0A915JPD4</accession>
<proteinExistence type="predicted"/>
<evidence type="ECO:0000313" key="1">
    <source>
        <dbReference type="Proteomes" id="UP000887565"/>
    </source>
</evidence>
<protein>
    <submittedName>
        <fullName evidence="2">Uncharacterized protein</fullName>
    </submittedName>
</protein>
<dbReference type="WBParaSite" id="nRc.2.0.1.t28119-RA">
    <property type="protein sequence ID" value="nRc.2.0.1.t28119-RA"/>
    <property type="gene ID" value="nRc.2.0.1.g28119"/>
</dbReference>
<sequence length="131" mass="15504">MKGLVPRIDRLGVFKYTKKGYVFTCAPTMPLPPKKFLVYMCIEPPLPCTLPWSRPQNDEKSIYSFIEDRQTVKKRMKNDLRIDESHMHIYLVELRSSINLNNFVASQRRFGCWSFFKLMKLVVLKNIQTSR</sequence>
<keyword evidence="1" id="KW-1185">Reference proteome</keyword>
<name>A0A915JPD4_ROMCU</name>
<dbReference type="AlphaFoldDB" id="A0A915JPD4"/>
<evidence type="ECO:0000313" key="2">
    <source>
        <dbReference type="WBParaSite" id="nRc.2.0.1.t28119-RA"/>
    </source>
</evidence>
<reference evidence="2" key="1">
    <citation type="submission" date="2022-11" db="UniProtKB">
        <authorList>
            <consortium name="WormBaseParasite"/>
        </authorList>
    </citation>
    <scope>IDENTIFICATION</scope>
</reference>
<dbReference type="Proteomes" id="UP000887565">
    <property type="component" value="Unplaced"/>
</dbReference>
<organism evidence="1 2">
    <name type="scientific">Romanomermis culicivorax</name>
    <name type="common">Nematode worm</name>
    <dbReference type="NCBI Taxonomy" id="13658"/>
    <lineage>
        <taxon>Eukaryota</taxon>
        <taxon>Metazoa</taxon>
        <taxon>Ecdysozoa</taxon>
        <taxon>Nematoda</taxon>
        <taxon>Enoplea</taxon>
        <taxon>Dorylaimia</taxon>
        <taxon>Mermithida</taxon>
        <taxon>Mermithoidea</taxon>
        <taxon>Mermithidae</taxon>
        <taxon>Romanomermis</taxon>
    </lineage>
</organism>